<gene>
    <name evidence="2" type="ORF">PGLA1383_LOCUS55528</name>
</gene>
<organism evidence="2 3">
    <name type="scientific">Polarella glacialis</name>
    <name type="common">Dinoflagellate</name>
    <dbReference type="NCBI Taxonomy" id="89957"/>
    <lineage>
        <taxon>Eukaryota</taxon>
        <taxon>Sar</taxon>
        <taxon>Alveolata</taxon>
        <taxon>Dinophyceae</taxon>
        <taxon>Suessiales</taxon>
        <taxon>Suessiaceae</taxon>
        <taxon>Polarella</taxon>
    </lineage>
</organism>
<keyword evidence="3" id="KW-1185">Reference proteome</keyword>
<evidence type="ECO:0000313" key="2">
    <source>
        <dbReference type="EMBL" id="CAE8640758.1"/>
    </source>
</evidence>
<dbReference type="OrthoDB" id="5370059at2759"/>
<evidence type="ECO:0000256" key="1">
    <source>
        <dbReference type="SAM" id="MobiDB-lite"/>
    </source>
</evidence>
<feature type="non-terminal residue" evidence="2">
    <location>
        <position position="123"/>
    </location>
</feature>
<name>A0A813HRC3_POLGL</name>
<proteinExistence type="predicted"/>
<sequence>VLARSAANGPATAAAQRPSARRRLCDSFDAQAAPARCNPFRGGASSSSPAARARPVDSPRSRSPPPSSGQLMHGLLGEEEEIGMSAAEMRSLASCIAKREDRLRSVRDRRPDAEAEAEAAAME</sequence>
<feature type="non-terminal residue" evidence="2">
    <location>
        <position position="1"/>
    </location>
</feature>
<feature type="compositionally biased region" description="Low complexity" evidence="1">
    <location>
        <begin position="44"/>
        <end position="53"/>
    </location>
</feature>
<dbReference type="Proteomes" id="UP000654075">
    <property type="component" value="Unassembled WGS sequence"/>
</dbReference>
<reference evidence="2" key="1">
    <citation type="submission" date="2021-02" db="EMBL/GenBank/DDBJ databases">
        <authorList>
            <person name="Dougan E. K."/>
            <person name="Rhodes N."/>
            <person name="Thang M."/>
            <person name="Chan C."/>
        </authorList>
    </citation>
    <scope>NUCLEOTIDE SEQUENCE</scope>
</reference>
<feature type="region of interest" description="Disordered" evidence="1">
    <location>
        <begin position="34"/>
        <end position="80"/>
    </location>
</feature>
<comment type="caution">
    <text evidence="2">The sequence shown here is derived from an EMBL/GenBank/DDBJ whole genome shotgun (WGS) entry which is preliminary data.</text>
</comment>
<evidence type="ECO:0000313" key="3">
    <source>
        <dbReference type="Proteomes" id="UP000654075"/>
    </source>
</evidence>
<feature type="region of interest" description="Disordered" evidence="1">
    <location>
        <begin position="1"/>
        <end position="22"/>
    </location>
</feature>
<dbReference type="EMBL" id="CAJNNV010032696">
    <property type="protein sequence ID" value="CAE8640758.1"/>
    <property type="molecule type" value="Genomic_DNA"/>
</dbReference>
<feature type="compositionally biased region" description="Basic and acidic residues" evidence="1">
    <location>
        <begin position="100"/>
        <end position="113"/>
    </location>
</feature>
<protein>
    <submittedName>
        <fullName evidence="2">Uncharacterized protein</fullName>
    </submittedName>
</protein>
<accession>A0A813HRC3</accession>
<dbReference type="AlphaFoldDB" id="A0A813HRC3"/>
<feature type="region of interest" description="Disordered" evidence="1">
    <location>
        <begin position="100"/>
        <end position="123"/>
    </location>
</feature>